<proteinExistence type="predicted"/>
<dbReference type="EMBL" id="JASWJB010000024">
    <property type="protein sequence ID" value="KAK2609317.1"/>
    <property type="molecule type" value="Genomic_DNA"/>
</dbReference>
<sequence>MQHPFNIGPHRSHRERMERSFDVRINGIYKKANDLFHGFGTRIAILRETNDGRLQGYTPLGSQDWPELYRAVEAVGLQSEEVLHPHHFNTIADHNVRLPSPAPSSTSSSVSSIPNNASSEADNDHANRHPAQTTESVTLHAASGSQEPITPSTTQLQELGELEDFEEDLMHGSSTVSSVRASDQVKQSRIGAKRKIACDDGPEEKRRRIVTRSRTKSQRGDGQER</sequence>
<name>A0AAJ0FWU9_9HYPO</name>
<evidence type="ECO:0000256" key="1">
    <source>
        <dbReference type="SAM" id="MobiDB-lite"/>
    </source>
</evidence>
<feature type="compositionally biased region" description="Polar residues" evidence="1">
    <location>
        <begin position="172"/>
        <end position="187"/>
    </location>
</feature>
<reference evidence="2" key="1">
    <citation type="submission" date="2023-06" db="EMBL/GenBank/DDBJ databases">
        <title>Conoideocrella luteorostrata (Hypocreales: Clavicipitaceae), a potential biocontrol fungus for elongate hemlock scale in United States Christmas tree production areas.</title>
        <authorList>
            <person name="Barrett H."/>
            <person name="Lovett B."/>
            <person name="Macias A.M."/>
            <person name="Stajich J.E."/>
            <person name="Kasson M.T."/>
        </authorList>
    </citation>
    <scope>NUCLEOTIDE SEQUENCE</scope>
    <source>
        <strain evidence="2">ARSEF 14590</strain>
    </source>
</reference>
<feature type="compositionally biased region" description="Basic residues" evidence="1">
    <location>
        <begin position="207"/>
        <end position="217"/>
    </location>
</feature>
<evidence type="ECO:0000313" key="3">
    <source>
        <dbReference type="Proteomes" id="UP001251528"/>
    </source>
</evidence>
<keyword evidence="3" id="KW-1185">Reference proteome</keyword>
<gene>
    <name evidence="2" type="ORF">QQS21_002098</name>
</gene>
<protein>
    <submittedName>
        <fullName evidence="2">Uncharacterized protein</fullName>
    </submittedName>
</protein>
<dbReference type="Proteomes" id="UP001251528">
    <property type="component" value="Unassembled WGS sequence"/>
</dbReference>
<accession>A0AAJ0FWU9</accession>
<organism evidence="2 3">
    <name type="scientific">Conoideocrella luteorostrata</name>
    <dbReference type="NCBI Taxonomy" id="1105319"/>
    <lineage>
        <taxon>Eukaryota</taxon>
        <taxon>Fungi</taxon>
        <taxon>Dikarya</taxon>
        <taxon>Ascomycota</taxon>
        <taxon>Pezizomycotina</taxon>
        <taxon>Sordariomycetes</taxon>
        <taxon>Hypocreomycetidae</taxon>
        <taxon>Hypocreales</taxon>
        <taxon>Clavicipitaceae</taxon>
        <taxon>Conoideocrella</taxon>
    </lineage>
</organism>
<feature type="region of interest" description="Disordered" evidence="1">
    <location>
        <begin position="94"/>
        <end position="151"/>
    </location>
</feature>
<evidence type="ECO:0000313" key="2">
    <source>
        <dbReference type="EMBL" id="KAK2609317.1"/>
    </source>
</evidence>
<comment type="caution">
    <text evidence="2">The sequence shown here is derived from an EMBL/GenBank/DDBJ whole genome shotgun (WGS) entry which is preliminary data.</text>
</comment>
<feature type="compositionally biased region" description="Low complexity" evidence="1">
    <location>
        <begin position="103"/>
        <end position="119"/>
    </location>
</feature>
<feature type="compositionally biased region" description="Polar residues" evidence="1">
    <location>
        <begin position="130"/>
        <end position="151"/>
    </location>
</feature>
<feature type="region of interest" description="Disordered" evidence="1">
    <location>
        <begin position="169"/>
        <end position="225"/>
    </location>
</feature>
<dbReference type="AlphaFoldDB" id="A0AAJ0FWU9"/>